<feature type="region of interest" description="Disordered" evidence="6">
    <location>
        <begin position="1"/>
        <end position="34"/>
    </location>
</feature>
<dbReference type="InterPro" id="IPR006664">
    <property type="entry name" value="OMP_bac"/>
</dbReference>
<name>A0A9D6LD49_UNCEI</name>
<sequence>GCPKDSDGDGVFDGLDKCPGTPKGATVDATGCPKDSDGDGVFDGLDKCEGTPAGATVDATGCPKDSDGDGVFDGIDKCEGTASGATVDATGCPKDSDGDGVFDGLDKCPDTPKDAKVDRDGCPIEIMERETELLDTGMIRLQNVNFETAKADILPESFPVLDVVGQVLTKWPELKLEIGGHTDSRGSAKLNQKLSESRAQSVLTYLLQKFPGLKAEQFTVKGYGEIKPIAPNNTQIGMAKNRRVEFVVLNKDVLKREREKRRLLQK</sequence>
<evidence type="ECO:0000256" key="4">
    <source>
        <dbReference type="ARBA" id="ARBA00023237"/>
    </source>
</evidence>
<keyword evidence="2" id="KW-0732">Signal</keyword>
<keyword evidence="4" id="KW-0998">Cell outer membrane</keyword>
<feature type="domain" description="OmpA-like" evidence="7">
    <location>
        <begin position="134"/>
        <end position="252"/>
    </location>
</feature>
<evidence type="ECO:0000256" key="3">
    <source>
        <dbReference type="ARBA" id="ARBA00023136"/>
    </source>
</evidence>
<dbReference type="Pfam" id="PF00691">
    <property type="entry name" value="OmpA"/>
    <property type="match status" value="1"/>
</dbReference>
<protein>
    <submittedName>
        <fullName evidence="8">OmpA family protein</fullName>
    </submittedName>
</protein>
<dbReference type="PRINTS" id="PR01021">
    <property type="entry name" value="OMPADOMAIN"/>
</dbReference>
<evidence type="ECO:0000313" key="8">
    <source>
        <dbReference type="EMBL" id="MBI3540524.1"/>
    </source>
</evidence>
<dbReference type="EMBL" id="JACQAY010000324">
    <property type="protein sequence ID" value="MBI3540524.1"/>
    <property type="molecule type" value="Genomic_DNA"/>
</dbReference>
<evidence type="ECO:0000256" key="5">
    <source>
        <dbReference type="PROSITE-ProRule" id="PRU00473"/>
    </source>
</evidence>
<dbReference type="SUPFAM" id="SSF103647">
    <property type="entry name" value="TSP type-3 repeat"/>
    <property type="match status" value="2"/>
</dbReference>
<feature type="non-terminal residue" evidence="8">
    <location>
        <position position="1"/>
    </location>
</feature>
<dbReference type="PANTHER" id="PTHR30329:SF21">
    <property type="entry name" value="LIPOPROTEIN YIAD-RELATED"/>
    <property type="match status" value="1"/>
</dbReference>
<evidence type="ECO:0000256" key="1">
    <source>
        <dbReference type="ARBA" id="ARBA00004442"/>
    </source>
</evidence>
<dbReference type="GO" id="GO:0009279">
    <property type="term" value="C:cell outer membrane"/>
    <property type="evidence" value="ECO:0007669"/>
    <property type="project" value="UniProtKB-SubCell"/>
</dbReference>
<reference evidence="8" key="1">
    <citation type="submission" date="2020-07" db="EMBL/GenBank/DDBJ databases">
        <title>Huge and variable diversity of episymbiotic CPR bacteria and DPANN archaea in groundwater ecosystems.</title>
        <authorList>
            <person name="He C.Y."/>
            <person name="Keren R."/>
            <person name="Whittaker M."/>
            <person name="Farag I.F."/>
            <person name="Doudna J."/>
            <person name="Cate J.H.D."/>
            <person name="Banfield J.F."/>
        </authorList>
    </citation>
    <scope>NUCLEOTIDE SEQUENCE</scope>
    <source>
        <strain evidence="8">NC_groundwater_928_Pr1_S-0.2um_72_17</strain>
    </source>
</reference>
<dbReference type="SUPFAM" id="SSF103088">
    <property type="entry name" value="OmpA-like"/>
    <property type="match status" value="1"/>
</dbReference>
<dbReference type="Gene3D" id="4.10.1080.10">
    <property type="entry name" value="TSP type-3 repeat"/>
    <property type="match status" value="1"/>
</dbReference>
<dbReference type="InterPro" id="IPR050330">
    <property type="entry name" value="Bact_OuterMem_StrucFunc"/>
</dbReference>
<comment type="subcellular location">
    <subcellularLocation>
        <location evidence="1">Cell outer membrane</location>
    </subcellularLocation>
</comment>
<dbReference type="PROSITE" id="PS51123">
    <property type="entry name" value="OMPA_2"/>
    <property type="match status" value="1"/>
</dbReference>
<dbReference type="InterPro" id="IPR006665">
    <property type="entry name" value="OmpA-like"/>
</dbReference>
<evidence type="ECO:0000259" key="7">
    <source>
        <dbReference type="PROSITE" id="PS51123"/>
    </source>
</evidence>
<dbReference type="GO" id="GO:0007155">
    <property type="term" value="P:cell adhesion"/>
    <property type="evidence" value="ECO:0007669"/>
    <property type="project" value="InterPro"/>
</dbReference>
<keyword evidence="3 5" id="KW-0472">Membrane</keyword>
<dbReference type="Gene3D" id="3.30.1330.60">
    <property type="entry name" value="OmpA-like domain"/>
    <property type="match status" value="1"/>
</dbReference>
<proteinExistence type="predicted"/>
<evidence type="ECO:0000256" key="6">
    <source>
        <dbReference type="SAM" id="MobiDB-lite"/>
    </source>
</evidence>
<evidence type="ECO:0000256" key="2">
    <source>
        <dbReference type="ARBA" id="ARBA00022729"/>
    </source>
</evidence>
<dbReference type="PANTHER" id="PTHR30329">
    <property type="entry name" value="STATOR ELEMENT OF FLAGELLAR MOTOR COMPLEX"/>
    <property type="match status" value="1"/>
</dbReference>
<dbReference type="AlphaFoldDB" id="A0A9D6LD49"/>
<dbReference type="Pfam" id="PF02412">
    <property type="entry name" value="TSP_3"/>
    <property type="match status" value="3"/>
</dbReference>
<gene>
    <name evidence="8" type="ORF">HY076_09655</name>
</gene>
<accession>A0A9D6LD49</accession>
<dbReference type="CDD" id="cd07185">
    <property type="entry name" value="OmpA_C-like"/>
    <property type="match status" value="1"/>
</dbReference>
<dbReference type="Proteomes" id="UP000807850">
    <property type="component" value="Unassembled WGS sequence"/>
</dbReference>
<dbReference type="InterPro" id="IPR036737">
    <property type="entry name" value="OmpA-like_sf"/>
</dbReference>
<dbReference type="GO" id="GO:0005509">
    <property type="term" value="F:calcium ion binding"/>
    <property type="evidence" value="ECO:0007669"/>
    <property type="project" value="InterPro"/>
</dbReference>
<dbReference type="InterPro" id="IPR028974">
    <property type="entry name" value="TSP_type-3_rpt"/>
</dbReference>
<dbReference type="InterPro" id="IPR003367">
    <property type="entry name" value="Thrombospondin_3-like_rpt"/>
</dbReference>
<evidence type="ECO:0000313" key="9">
    <source>
        <dbReference type="Proteomes" id="UP000807850"/>
    </source>
</evidence>
<organism evidence="8 9">
    <name type="scientific">Eiseniibacteriota bacterium</name>
    <dbReference type="NCBI Taxonomy" id="2212470"/>
    <lineage>
        <taxon>Bacteria</taxon>
        <taxon>Candidatus Eiseniibacteriota</taxon>
    </lineage>
</organism>
<comment type="caution">
    <text evidence="8">The sequence shown here is derived from an EMBL/GenBank/DDBJ whole genome shotgun (WGS) entry which is preliminary data.</text>
</comment>